<evidence type="ECO:0000256" key="1">
    <source>
        <dbReference type="SAM" id="MobiDB-lite"/>
    </source>
</evidence>
<dbReference type="Proteomes" id="UP000054564">
    <property type="component" value="Unassembled WGS sequence"/>
</dbReference>
<dbReference type="AlphaFoldDB" id="A0A0L0V963"/>
<name>A0A0L0V963_9BASI</name>
<sequence length="113" mass="13137">MRREGFCAGFRYDLAVRANDFQCEFVRGDTTIFPDVSKYREDIALKTLAEARQNEEIGFIDNPYIPGGRKDNFNPHTGIEKTHYGRDEHGDTRPRGSNRPEQQTVQDKYKNDH</sequence>
<accession>A0A0L0V963</accession>
<dbReference type="OrthoDB" id="10302672at2759"/>
<organism evidence="2 3">
    <name type="scientific">Puccinia striiformis f. sp. tritici PST-78</name>
    <dbReference type="NCBI Taxonomy" id="1165861"/>
    <lineage>
        <taxon>Eukaryota</taxon>
        <taxon>Fungi</taxon>
        <taxon>Dikarya</taxon>
        <taxon>Basidiomycota</taxon>
        <taxon>Pucciniomycotina</taxon>
        <taxon>Pucciniomycetes</taxon>
        <taxon>Pucciniales</taxon>
        <taxon>Pucciniaceae</taxon>
        <taxon>Puccinia</taxon>
    </lineage>
</organism>
<gene>
    <name evidence="2" type="ORF">PSTG_10953</name>
</gene>
<comment type="caution">
    <text evidence="2">The sequence shown here is derived from an EMBL/GenBank/DDBJ whole genome shotgun (WGS) entry which is preliminary data.</text>
</comment>
<feature type="region of interest" description="Disordered" evidence="1">
    <location>
        <begin position="60"/>
        <end position="113"/>
    </location>
</feature>
<reference evidence="3" key="1">
    <citation type="submission" date="2014-03" db="EMBL/GenBank/DDBJ databases">
        <title>The Genome Sequence of Puccinia striiformis f. sp. tritici PST-78.</title>
        <authorList>
            <consortium name="The Broad Institute Genome Sequencing Platform"/>
            <person name="Cuomo C."/>
            <person name="Hulbert S."/>
            <person name="Chen X."/>
            <person name="Walker B."/>
            <person name="Young S.K."/>
            <person name="Zeng Q."/>
            <person name="Gargeya S."/>
            <person name="Fitzgerald M."/>
            <person name="Haas B."/>
            <person name="Abouelleil A."/>
            <person name="Alvarado L."/>
            <person name="Arachchi H.M."/>
            <person name="Berlin A.M."/>
            <person name="Chapman S.B."/>
            <person name="Goldberg J."/>
            <person name="Griggs A."/>
            <person name="Gujja S."/>
            <person name="Hansen M."/>
            <person name="Howarth C."/>
            <person name="Imamovic A."/>
            <person name="Larimer J."/>
            <person name="McCowan C."/>
            <person name="Montmayeur A."/>
            <person name="Murphy C."/>
            <person name="Neiman D."/>
            <person name="Pearson M."/>
            <person name="Priest M."/>
            <person name="Roberts A."/>
            <person name="Saif S."/>
            <person name="Shea T."/>
            <person name="Sisk P."/>
            <person name="Sykes S."/>
            <person name="Wortman J."/>
            <person name="Nusbaum C."/>
            <person name="Birren B."/>
        </authorList>
    </citation>
    <scope>NUCLEOTIDE SEQUENCE [LARGE SCALE GENOMIC DNA]</scope>
    <source>
        <strain evidence="3">race PST-78</strain>
    </source>
</reference>
<proteinExistence type="predicted"/>
<protein>
    <submittedName>
        <fullName evidence="2">Uncharacterized protein</fullName>
    </submittedName>
</protein>
<dbReference type="EMBL" id="AJIL01000092">
    <property type="protein sequence ID" value="KNE95736.1"/>
    <property type="molecule type" value="Genomic_DNA"/>
</dbReference>
<feature type="compositionally biased region" description="Basic and acidic residues" evidence="1">
    <location>
        <begin position="68"/>
        <end position="94"/>
    </location>
</feature>
<evidence type="ECO:0000313" key="2">
    <source>
        <dbReference type="EMBL" id="KNE95736.1"/>
    </source>
</evidence>
<keyword evidence="3" id="KW-1185">Reference proteome</keyword>
<evidence type="ECO:0000313" key="3">
    <source>
        <dbReference type="Proteomes" id="UP000054564"/>
    </source>
</evidence>